<accession>A0A6J5M4V5</accession>
<evidence type="ECO:0000313" key="1">
    <source>
        <dbReference type="EMBL" id="CAB4140146.1"/>
    </source>
</evidence>
<dbReference type="EMBL" id="LR796378">
    <property type="protein sequence ID" value="CAB4140146.1"/>
    <property type="molecule type" value="Genomic_DNA"/>
</dbReference>
<proteinExistence type="predicted"/>
<name>A0A6J5M4V5_9CAUD</name>
<organism evidence="1">
    <name type="scientific">uncultured Caudovirales phage</name>
    <dbReference type="NCBI Taxonomy" id="2100421"/>
    <lineage>
        <taxon>Viruses</taxon>
        <taxon>Duplodnaviria</taxon>
        <taxon>Heunggongvirae</taxon>
        <taxon>Uroviricota</taxon>
        <taxon>Caudoviricetes</taxon>
        <taxon>Peduoviridae</taxon>
        <taxon>Maltschvirus</taxon>
        <taxon>Maltschvirus maltsch</taxon>
    </lineage>
</organism>
<sequence>MRNFAAAFFSIAFAAWLGAVFAFAMMDTNFTEWFGEFQQYYFHTKGN</sequence>
<protein>
    <submittedName>
        <fullName evidence="1">Uncharacterized protein</fullName>
    </submittedName>
</protein>
<gene>
    <name evidence="1" type="ORF">UFOVP405_19</name>
</gene>
<reference evidence="1" key="1">
    <citation type="submission" date="2020-04" db="EMBL/GenBank/DDBJ databases">
        <authorList>
            <person name="Chiriac C."/>
            <person name="Salcher M."/>
            <person name="Ghai R."/>
            <person name="Kavagutti S V."/>
        </authorList>
    </citation>
    <scope>NUCLEOTIDE SEQUENCE</scope>
</reference>